<feature type="domain" description="Piezo TM25-28" evidence="13">
    <location>
        <begin position="1305"/>
        <end position="1527"/>
    </location>
</feature>
<keyword evidence="7" id="KW-0406">Ion transport</keyword>
<dbReference type="GO" id="GO:0005886">
    <property type="term" value="C:plasma membrane"/>
    <property type="evidence" value="ECO:0007669"/>
    <property type="project" value="UniProtKB-SubCell"/>
</dbReference>
<feature type="domain" description="Piezo non-specific cation channel cap" evidence="12">
    <location>
        <begin position="2871"/>
        <end position="3203"/>
    </location>
</feature>
<dbReference type="InterPro" id="IPR056768">
    <property type="entry name" value="THU_Piezo"/>
</dbReference>
<feature type="domain" description="Piezo TM1-24" evidence="15">
    <location>
        <begin position="557"/>
        <end position="915"/>
    </location>
</feature>
<feature type="transmembrane region" description="Helical" evidence="11">
    <location>
        <begin position="571"/>
        <end position="603"/>
    </location>
</feature>
<dbReference type="Pfam" id="PF24874">
    <property type="entry name" value="Piezo_THU9_anchor"/>
    <property type="match status" value="1"/>
</dbReference>
<evidence type="ECO:0000256" key="11">
    <source>
        <dbReference type="SAM" id="Phobius"/>
    </source>
</evidence>
<feature type="domain" description="Piezo THU9 and anchor" evidence="16">
    <location>
        <begin position="2594"/>
        <end position="2832"/>
    </location>
</feature>
<feature type="transmembrane region" description="Helical" evidence="11">
    <location>
        <begin position="1172"/>
        <end position="1189"/>
    </location>
</feature>
<feature type="transmembrane region" description="Helical" evidence="11">
    <location>
        <begin position="1324"/>
        <end position="1357"/>
    </location>
</feature>
<feature type="compositionally biased region" description="Polar residues" evidence="10">
    <location>
        <begin position="1742"/>
        <end position="1753"/>
    </location>
</feature>
<comment type="similarity">
    <text evidence="2">Belongs to the PIEZO (TC 1.A.75) family.</text>
</comment>
<evidence type="ECO:0000313" key="19">
    <source>
        <dbReference type="WBParaSite" id="TREG1_14500.2"/>
    </source>
</evidence>
<feature type="transmembrane region" description="Helical" evidence="11">
    <location>
        <begin position="1201"/>
        <end position="1223"/>
    </location>
</feature>
<evidence type="ECO:0000259" key="12">
    <source>
        <dbReference type="Pfam" id="PF12166"/>
    </source>
</evidence>
<evidence type="ECO:0000256" key="2">
    <source>
        <dbReference type="ARBA" id="ARBA00007821"/>
    </source>
</evidence>
<dbReference type="WBParaSite" id="TREG1_14500.2">
    <property type="protein sequence ID" value="TREG1_14500.2"/>
    <property type="gene ID" value="TREG1_14500"/>
</dbReference>
<feature type="compositionally biased region" description="Polar residues" evidence="10">
    <location>
        <begin position="3270"/>
        <end position="3292"/>
    </location>
</feature>
<feature type="domain" description="Piezo TM1-24" evidence="15">
    <location>
        <begin position="26"/>
        <end position="420"/>
    </location>
</feature>
<dbReference type="Proteomes" id="UP000050795">
    <property type="component" value="Unassembled WGS sequence"/>
</dbReference>
<feature type="transmembrane region" description="Helical" evidence="11">
    <location>
        <begin position="275"/>
        <end position="293"/>
    </location>
</feature>
<feature type="transmembrane region" description="Helical" evidence="11">
    <location>
        <begin position="58"/>
        <end position="83"/>
    </location>
</feature>
<feature type="region of interest" description="Disordered" evidence="10">
    <location>
        <begin position="3212"/>
        <end position="3292"/>
    </location>
</feature>
<evidence type="ECO:0000256" key="5">
    <source>
        <dbReference type="ARBA" id="ARBA00022692"/>
    </source>
</evidence>
<dbReference type="Pfam" id="PF23188">
    <property type="entry name" value="THU_Piezo1"/>
    <property type="match status" value="1"/>
</dbReference>
<feature type="compositionally biased region" description="Basic and acidic residues" evidence="10">
    <location>
        <begin position="2185"/>
        <end position="2194"/>
    </location>
</feature>
<proteinExistence type="inferred from homology"/>
<keyword evidence="5 11" id="KW-0812">Transmembrane</keyword>
<evidence type="ECO:0000259" key="16">
    <source>
        <dbReference type="Pfam" id="PF24874"/>
    </source>
</evidence>
<evidence type="ECO:0000259" key="15">
    <source>
        <dbReference type="Pfam" id="PF24871"/>
    </source>
</evidence>
<evidence type="ECO:0008006" key="20">
    <source>
        <dbReference type="Google" id="ProtNLM"/>
    </source>
</evidence>
<dbReference type="Pfam" id="PF24871">
    <property type="entry name" value="Piezo_TM1-24"/>
    <property type="match status" value="2"/>
</dbReference>
<feature type="transmembrane region" description="Helical" evidence="11">
    <location>
        <begin position="2810"/>
        <end position="2838"/>
    </location>
</feature>
<feature type="region of interest" description="Disordered" evidence="10">
    <location>
        <begin position="391"/>
        <end position="413"/>
    </location>
</feature>
<feature type="region of interest" description="Disordered" evidence="10">
    <location>
        <begin position="2142"/>
        <end position="2199"/>
    </location>
</feature>
<dbReference type="Pfam" id="PF15917">
    <property type="entry name" value="Piezo_TM25-28"/>
    <property type="match status" value="1"/>
</dbReference>
<keyword evidence="9" id="KW-0407">Ion channel</keyword>
<feature type="region of interest" description="Disordered" evidence="10">
    <location>
        <begin position="1560"/>
        <end position="1579"/>
    </location>
</feature>
<feature type="compositionally biased region" description="Basic and acidic residues" evidence="10">
    <location>
        <begin position="1756"/>
        <end position="1779"/>
    </location>
</feature>
<feature type="region of interest" description="Disordered" evidence="10">
    <location>
        <begin position="931"/>
        <end position="951"/>
    </location>
</feature>
<keyword evidence="4" id="KW-1003">Cell membrane</keyword>
<feature type="domain" description="Piezo transmembrane helical unit" evidence="14">
    <location>
        <begin position="2373"/>
        <end position="2494"/>
    </location>
</feature>
<evidence type="ECO:0000256" key="10">
    <source>
        <dbReference type="SAM" id="MobiDB-lite"/>
    </source>
</evidence>
<feature type="transmembrane region" description="Helical" evidence="11">
    <location>
        <begin position="1026"/>
        <end position="1045"/>
    </location>
</feature>
<evidence type="ECO:0000256" key="6">
    <source>
        <dbReference type="ARBA" id="ARBA00022989"/>
    </source>
</evidence>
<sequence>MIPNIADLIFFRLVIPFALFVVTVVRYNGFSFMYLLFLLACPLLPLPKCPRSKTKVQVYLILLIIVCVIFTLSHPTLHIVLAVAPPYENALRKCQDAVIAAQIGVQRLDGMLPYRAMRLVMPDLLMLAVAGAAMVYVCNRRLVLPARQSPTTALATAENNLDHSHCESQFTTSKPLTANTAGKRSVQAQRVNVRRNKRHDKTYFIFTRSWNESQRRLWRAWAMDSLRMLITLLLVCFAGITSPSLPSAVYLLSFLAICTYWACRNDASPSLFASLRIFLVVYSGLHVCLYYLYQFPFFQEFCKDGGFLARLLGLYYIMRTSCDRPGEIIFPTGFRIVDCLAPPITMLLYYVLVLETRRWLDGIYLLHNNASNSEFPTELWCNNLGGNVEGVNNDTNNEESTSDGVSCNPLVSRTDMQSSEKLTTVTSVLPADCGTEDTKIKYQSPNSELHTKQKMVEDSNHSEQNTATGEEGQSLLSSKSATREAISANDVYDTLITRMGDTDQADFERQDSVNNYTGQFLSPPVVEPHFDALFGLTPPFATYMYGWSGNNVATERPFLLSLHYSAIRNSYILTLIAMMAWAVVYRSWLSFILLLSACILWIVPKSRTACLYSSPLIVLYAIVLILIQYVYGLNLTPEELPQEVTPDGLQLSELGMQRSDHSVGALTVQMGFLVCFWLTLRLFVMERAVKRLPAVNRRVPLKSGTLQIAPATHTTSSSFPSVLRFRRRPDRTNNNSLSTPFLNRSDNGETPNNYSAGIYGPAVSFGTVDNNVYRKFTEFMHSICVKYWIVVCCMSMLLVSVQQPVVVFRIVYMVMLIYFMFIFQISYSAWRRQMLCFWWVIVVYSMAMLLCIYTFQFNDSPSFWQHKLGLSSEILKAFGLETFESAALFERLLTPVVFLVVIILQVHYFHVPFLKASALDRFRLPQVSRGSVHSRSGVSDDHNSATSVSPSSNLSNFIEDVNSAFQIVVSKLYCWAVSLTNHCWRFLEIHWIKVVGLVIILTCINEVSAANIISIIFLVICFPFTYLHGFMTTVVFIWTSVQILCKMTFQLNAVNINITSSCSLKYGNTTAWDPTAWIGLKKVANCGQYIMPYGALMVVTVVWHAITYRQRQFYNNDRIKRPDEGIVFPGVTINSMGYDLLNVVKFAFNYGFYKFGLELCHCVTVVTACSRVDAFSVLYLMLMLVFLFTPRRLCARLWTSYMVILAALIPIQYALCVGLPPGLCLNYPWYTDSVEINNLLQWLYLPNEFGAPSAHKLTADFFQFVAVALQYRVFKVEQRPDAEVHGGGSNRPILSDELPKEGDRDFVSTKESYLDYLRHLIFYWSYWVSLAVVLVTGVVWITLFCLGYMIISFIYLWMGLNVMLRKRTNLINSWNVIIGYNFCVILAKCSLQLMGCVYWSRMAERCWLIQLFGVQCMNPMSWNHFNLPLGHETSCAAVSSGLHWDVICFIFIIFQRKVFTSHSFSHVFLDLQVQSQFASRGAYLINRKLMLAIYEQAMEEQFNLAKVQEKINRIQQRQEAFGRSNANVTEHYIMLRSGDYYLFEGDPEEDDNFVIRETHTSTHDSDHSERNDSPPPPMTRLRESISNFKLPKLSVGADNERQSVKSNIPTINNRPSKSQVTLVPRGKNYLRDVWPSADPNVASILSNYTDPYSTIRKERHQEARPSSHGRIAFESESHQEQPLFTDAPRDLTHPGPILGHRRMRSHPEFLRRQFVGHQKNVNSVVPIETNEPDTFASKTSLLRSVQTSPSPFNEQLIHRTNERRDQSGHSRHRPYETHRRLFSASEAISPSKDRPSSPEKFTLVQNTNRNHRRPTKLSLSRSSPPKVRGSSATPSTSHIQSPPRITKASDVNLGIDGNSEKVLTVTDSGENPVDVVIGTPQPHDPLSNGQNNFSYPYFDDGQEADRDSDDEEDDANPPSTPNTRLNPIQLLNRAMELGALSAVKQYRRSLHAHSQGLRQREQVDMCQSRIPPSGKDSTVAGVLPSSSSMQHVNEYTLDHESLKDARQLTPYELVKRSCYPPSKSGLKKLSVPDIYYGLKPTGVHFSRKLLKQPNSPQVDEEADPNEHFYVVTSEDNPSKPLIPGTSHLKSRKDHHNESIPLLALKSGRSSIHPLVSPPPENGLLDCKTWGSEETKFYFKDRPGYRTSENTRRKWDSTQKLHSSVGNSSKQTTDFEPAGILSQTRDNPDTKHFNDDNDVGDINDNQCTNLDEKTRRHSVHEHAESCWSKFKASCLIAYMFFLSSVDSLIRFLNGLTRQYRRIRRTIDQEKRLVKRRVISNIPFTSEQSRVQLAAAVLDIISTTPERHLPLSNRQFDISDPQNSKHLSRTSDSLMRSHSLENIDHQDHEREKAFRQSRSYAFLLLIAVGNLAIVYSELFCYFLLILNHMRSASLLSLPYPLMVLLWGMLSVPRPTKTFWIFLITYTEVVIVIKYIFQFRFFHFNDATLRPTESSEPLWLPRILGLDKNDDYAVFDLVQLISLFLHRGYLKDNGLWRDHTEFTQDLELIVKENKAVQLSHSKQGISSLRTTPGPYFNKPQIDFDVDDAIPTGTTTGCIQPYAQPSCHTIPFGKTWNPLLKLRRFYLKMTDPRYNKKVDVYIYMFLCEFIAFWIMILGYVSFGPSTGMGDNALEFLKSNRIPLPFISMLLVQFVFIIIDRGLFLQKQVLGKFIFQIIHVVLIHGWLFFILPHITRTPFTSGLAPQLLYLIKCVYFSLSAYQIRSGYPRRILGNFLTKNYNYINLVLFKGYLLIPFLYELRNVMDWMWTSSALSLYHWMELEDVYSKIFILKCWRRSELAYPTPRGQNRDTSKKALTGGLLLAFFFICFWGPMALTSFIGATFDVNPPVLCSFSFSFGGFPPTFEFTSREGNIFTVNSSELSNFIRCHEKDKQTFGFLHNFEWNDLRYVTIDGFSGNIWAITPPSYQALMKKLSSPDSDLLLHFHMKCRRSTKEIQSSHTSVEDIFSRKLTAEEKLQLLKVVNSTDTIFPASDVHNNLQKTVLTNNPNITTNSFFSRLPESKTDSVTLNAVLPRYVLLKKDRLRGAYAFLGSQSTYVNVSFYIHQDQIRRQAWWELREKISSPSSDPCFDVIRHPTLNSNAIDAQVLSLITFNERVSDSLFGKVFNNYGIIGMYAAYIFLASRLLRTMYSNISYVIRLEELPHVDRILNLCHEIYLVRENNLLLLEEQLVAKLFFLYRSSETMIKWTRHPRHIIERFTSKPNTTNDSTDNHPAVNSSSAGLASTSGNTRSRNRNNRGVMKPPMHSRRVCTPTEGMASQQYPGGRAKSTNQTTNTATRVQWPRADSLIIEEGPNMLKSD</sequence>
<dbReference type="PANTHER" id="PTHR47049">
    <property type="entry name" value="PIEZO-TYPE MECHANOSENSITIVE ION CHANNEL HOMOLOG"/>
    <property type="match status" value="1"/>
</dbReference>
<keyword evidence="6 11" id="KW-1133">Transmembrane helix</keyword>
<feature type="compositionally biased region" description="Polar residues" evidence="10">
    <location>
        <begin position="1830"/>
        <end position="1840"/>
    </location>
</feature>
<evidence type="ECO:0000313" key="18">
    <source>
        <dbReference type="WBParaSite" id="TREG1_14500.1"/>
    </source>
</evidence>
<dbReference type="InterPro" id="IPR031805">
    <property type="entry name" value="Piezo_TM25-28"/>
</dbReference>
<feature type="compositionally biased region" description="Basic and acidic residues" evidence="10">
    <location>
        <begin position="449"/>
        <end position="461"/>
    </location>
</feature>
<protein>
    <recommendedName>
        <fullName evidence="20">Piezo-type mechanosensitive ion channel component</fullName>
    </recommendedName>
</protein>
<reference evidence="18 19" key="2">
    <citation type="submission" date="2023-11" db="UniProtKB">
        <authorList>
            <consortium name="WormBaseParasite"/>
        </authorList>
    </citation>
    <scope>IDENTIFICATION</scope>
</reference>
<feature type="transmembrane region" description="Helical" evidence="11">
    <location>
        <begin position="1089"/>
        <end position="1106"/>
    </location>
</feature>
<evidence type="ECO:0000313" key="17">
    <source>
        <dbReference type="Proteomes" id="UP000050795"/>
    </source>
</evidence>
<dbReference type="InterPro" id="IPR056769">
    <property type="entry name" value="Piezo_TM1-24"/>
</dbReference>
<evidence type="ECO:0000256" key="1">
    <source>
        <dbReference type="ARBA" id="ARBA00004651"/>
    </source>
</evidence>
<feature type="transmembrane region" description="Helical" evidence="11">
    <location>
        <begin position="2358"/>
        <end position="2384"/>
    </location>
</feature>
<organism evidence="17 19">
    <name type="scientific">Trichobilharzia regenti</name>
    <name type="common">Nasal bird schistosome</name>
    <dbReference type="NCBI Taxonomy" id="157069"/>
    <lineage>
        <taxon>Eukaryota</taxon>
        <taxon>Metazoa</taxon>
        <taxon>Spiralia</taxon>
        <taxon>Lophotrochozoa</taxon>
        <taxon>Platyhelminthes</taxon>
        <taxon>Trematoda</taxon>
        <taxon>Digenea</taxon>
        <taxon>Strigeidida</taxon>
        <taxon>Schistosomatoidea</taxon>
        <taxon>Schistosomatidae</taxon>
        <taxon>Trichobilharzia</taxon>
    </lineage>
</organism>
<evidence type="ECO:0000256" key="3">
    <source>
        <dbReference type="ARBA" id="ARBA00022448"/>
    </source>
</evidence>
<feature type="transmembrane region" description="Helical" evidence="11">
    <location>
        <begin position="2416"/>
        <end position="2434"/>
    </location>
</feature>
<reference evidence="17" key="1">
    <citation type="submission" date="2022-06" db="EMBL/GenBank/DDBJ databases">
        <authorList>
            <person name="Berger JAMES D."/>
            <person name="Berger JAMES D."/>
        </authorList>
    </citation>
    <scope>NUCLEOTIDE SEQUENCE [LARGE SCALE GENOMIC DNA]</scope>
</reference>
<feature type="transmembrane region" description="Helical" evidence="11">
    <location>
        <begin position="610"/>
        <end position="631"/>
    </location>
</feature>
<feature type="transmembrane region" description="Helical" evidence="11">
    <location>
        <begin position="225"/>
        <end position="241"/>
    </location>
</feature>
<feature type="region of interest" description="Disordered" evidence="10">
    <location>
        <begin position="2071"/>
        <end position="2095"/>
    </location>
</feature>
<feature type="compositionally biased region" description="Basic and acidic residues" evidence="10">
    <location>
        <begin position="1560"/>
        <end position="1572"/>
    </location>
</feature>
<feature type="compositionally biased region" description="Polar residues" evidence="10">
    <location>
        <begin position="3228"/>
        <end position="3237"/>
    </location>
</feature>
<feature type="transmembrane region" description="Helical" evidence="11">
    <location>
        <begin position="247"/>
        <end position="263"/>
    </location>
</feature>
<comment type="subcellular location">
    <subcellularLocation>
        <location evidence="1">Cell membrane</location>
        <topology evidence="1">Multi-pass membrane protein</topology>
    </subcellularLocation>
</comment>
<evidence type="ECO:0000259" key="13">
    <source>
        <dbReference type="Pfam" id="PF15917"/>
    </source>
</evidence>
<feature type="compositionally biased region" description="Polar residues" evidence="10">
    <location>
        <begin position="2159"/>
        <end position="2173"/>
    </location>
</feature>
<accession>A0AA85J739</accession>
<feature type="compositionally biased region" description="Acidic residues" evidence="10">
    <location>
        <begin position="1900"/>
        <end position="1915"/>
    </location>
</feature>
<keyword evidence="8 11" id="KW-0472">Membrane</keyword>
<keyword evidence="17" id="KW-1185">Reference proteome</keyword>
<dbReference type="PANTHER" id="PTHR47049:SF2">
    <property type="entry name" value="PIEZO-TYPE MECHANOSENSITIVE ION CHANNEL HOMOLOG"/>
    <property type="match status" value="1"/>
</dbReference>
<feature type="transmembrane region" description="Helical" evidence="11">
    <location>
        <begin position="835"/>
        <end position="855"/>
    </location>
</feature>
<name>A0AA85J739_TRIRE</name>
<feature type="region of interest" description="Disordered" evidence="10">
    <location>
        <begin position="437"/>
        <end position="481"/>
    </location>
</feature>
<feature type="transmembrane region" description="Helical" evidence="11">
    <location>
        <begin position="1378"/>
        <end position="1400"/>
    </location>
</feature>
<feature type="region of interest" description="Disordered" evidence="10">
    <location>
        <begin position="1742"/>
        <end position="1853"/>
    </location>
</feature>
<feature type="compositionally biased region" description="Basic and acidic residues" evidence="10">
    <location>
        <begin position="2142"/>
        <end position="2158"/>
    </location>
</feature>
<evidence type="ECO:0000256" key="4">
    <source>
        <dbReference type="ARBA" id="ARBA00022475"/>
    </source>
</evidence>
<feature type="transmembrane region" description="Helical" evidence="11">
    <location>
        <begin position="2596"/>
        <end position="2617"/>
    </location>
</feature>
<feature type="transmembrane region" description="Helical" evidence="11">
    <location>
        <begin position="2637"/>
        <end position="2656"/>
    </location>
</feature>
<evidence type="ECO:0000256" key="7">
    <source>
        <dbReference type="ARBA" id="ARBA00023065"/>
    </source>
</evidence>
<feature type="transmembrane region" description="Helical" evidence="11">
    <location>
        <begin position="2390"/>
        <end position="2409"/>
    </location>
</feature>
<feature type="transmembrane region" description="Helical" evidence="11">
    <location>
        <begin position="2698"/>
        <end position="2716"/>
    </location>
</feature>
<dbReference type="GO" id="GO:0008381">
    <property type="term" value="F:mechanosensitive monoatomic ion channel activity"/>
    <property type="evidence" value="ECO:0007669"/>
    <property type="project" value="InterPro"/>
</dbReference>
<evidence type="ECO:0000259" key="14">
    <source>
        <dbReference type="Pfam" id="PF23188"/>
    </source>
</evidence>
<dbReference type="InterPro" id="IPR031334">
    <property type="entry name" value="Piezo_cap_dom"/>
</dbReference>
<dbReference type="InterPro" id="IPR056770">
    <property type="entry name" value="Piezo_THU9_anchor"/>
</dbReference>
<keyword evidence="3" id="KW-0813">Transport</keyword>
<feature type="compositionally biased region" description="Polar residues" evidence="10">
    <location>
        <begin position="402"/>
        <end position="413"/>
    </location>
</feature>
<evidence type="ECO:0000256" key="9">
    <source>
        <dbReference type="ARBA" id="ARBA00023303"/>
    </source>
</evidence>
<feature type="transmembrane region" description="Helical" evidence="11">
    <location>
        <begin position="2668"/>
        <end position="2686"/>
    </location>
</feature>
<feature type="transmembrane region" description="Helical" evidence="11">
    <location>
        <begin position="119"/>
        <end position="138"/>
    </location>
</feature>
<dbReference type="Pfam" id="PF12166">
    <property type="entry name" value="Piezo_cap"/>
    <property type="match status" value="1"/>
</dbReference>
<feature type="transmembrane region" description="Helical" evidence="11">
    <location>
        <begin position="806"/>
        <end position="823"/>
    </location>
</feature>
<dbReference type="WBParaSite" id="TREG1_14500.1">
    <property type="protein sequence ID" value="TREG1_14500.1"/>
    <property type="gene ID" value="TREG1_14500"/>
</dbReference>
<feature type="transmembrane region" description="Helical" evidence="11">
    <location>
        <begin position="892"/>
        <end position="914"/>
    </location>
</feature>
<feature type="transmembrane region" description="Helical" evidence="11">
    <location>
        <begin position="663"/>
        <end position="684"/>
    </location>
</feature>
<feature type="transmembrane region" description="Helical" evidence="11">
    <location>
        <begin position="783"/>
        <end position="800"/>
    </location>
</feature>
<dbReference type="InterPro" id="IPR027272">
    <property type="entry name" value="Piezo"/>
</dbReference>
<feature type="region of interest" description="Disordered" evidence="10">
    <location>
        <begin position="1877"/>
        <end position="1927"/>
    </location>
</feature>
<evidence type="ECO:0000256" key="8">
    <source>
        <dbReference type="ARBA" id="ARBA00023136"/>
    </source>
</evidence>